<dbReference type="InParanoid" id="D8QL74"/>
<organism evidence="3">
    <name type="scientific">Schizophyllum commune (strain H4-8 / FGSC 9210)</name>
    <name type="common">Split gill fungus</name>
    <dbReference type="NCBI Taxonomy" id="578458"/>
    <lineage>
        <taxon>Eukaryota</taxon>
        <taxon>Fungi</taxon>
        <taxon>Dikarya</taxon>
        <taxon>Basidiomycota</taxon>
        <taxon>Agaricomycotina</taxon>
        <taxon>Agaricomycetes</taxon>
        <taxon>Agaricomycetidae</taxon>
        <taxon>Agaricales</taxon>
        <taxon>Schizophyllaceae</taxon>
        <taxon>Schizophyllum</taxon>
    </lineage>
</organism>
<evidence type="ECO:0000256" key="1">
    <source>
        <dbReference type="SAM" id="MobiDB-lite"/>
    </source>
</evidence>
<protein>
    <submittedName>
        <fullName evidence="2">Uncharacterized protein</fullName>
    </submittedName>
</protein>
<reference evidence="2 3" key="1">
    <citation type="journal article" date="2010" name="Nat. Biotechnol.">
        <title>Genome sequence of the model mushroom Schizophyllum commune.</title>
        <authorList>
            <person name="Ohm R.A."/>
            <person name="de Jong J.F."/>
            <person name="Lugones L.G."/>
            <person name="Aerts A."/>
            <person name="Kothe E."/>
            <person name="Stajich J.E."/>
            <person name="de Vries R.P."/>
            <person name="Record E."/>
            <person name="Levasseur A."/>
            <person name="Baker S.E."/>
            <person name="Bartholomew K.A."/>
            <person name="Coutinho P.M."/>
            <person name="Erdmann S."/>
            <person name="Fowler T.J."/>
            <person name="Gathman A.C."/>
            <person name="Lombard V."/>
            <person name="Henrissat B."/>
            <person name="Knabe N."/>
            <person name="Kuees U."/>
            <person name="Lilly W.W."/>
            <person name="Lindquist E."/>
            <person name="Lucas S."/>
            <person name="Magnuson J.K."/>
            <person name="Piumi F."/>
            <person name="Raudaskoski M."/>
            <person name="Salamov A."/>
            <person name="Schmutz J."/>
            <person name="Schwarze F.W.M.R."/>
            <person name="vanKuyk P.A."/>
            <person name="Horton J.S."/>
            <person name="Grigoriev I.V."/>
            <person name="Woesten H.A.B."/>
        </authorList>
    </citation>
    <scope>NUCLEOTIDE SEQUENCE [LARGE SCALE GENOMIC DNA]</scope>
    <source>
        <strain evidence="3">H4-8 / FGSC 9210</strain>
    </source>
</reference>
<dbReference type="AlphaFoldDB" id="D8QL74"/>
<gene>
    <name evidence="2" type="ORF">SCHCODRAFT_114591</name>
</gene>
<accession>D8QL74</accession>
<feature type="compositionally biased region" description="Polar residues" evidence="1">
    <location>
        <begin position="85"/>
        <end position="98"/>
    </location>
</feature>
<dbReference type="KEGG" id="scm:SCHCO_02123472"/>
<proteinExistence type="predicted"/>
<evidence type="ECO:0000313" key="2">
    <source>
        <dbReference type="EMBL" id="EFI91558.1"/>
    </source>
</evidence>
<dbReference type="GeneID" id="9593177"/>
<dbReference type="Proteomes" id="UP000007431">
    <property type="component" value="Unassembled WGS sequence"/>
</dbReference>
<evidence type="ECO:0000313" key="3">
    <source>
        <dbReference type="Proteomes" id="UP000007431"/>
    </source>
</evidence>
<sequence length="117" mass="12663">MISIDDLSGLIDKAYAPPVLLPTIQAFSRPLALPSSRPRTFSPRALHLPVPCTDRVSRHLFDWTLVLIVLGVDAPRLGDFDAPDSATSIPPDSATSTPPDECDLDSASATWNRLRAD</sequence>
<feature type="non-terminal residue" evidence="2">
    <location>
        <position position="117"/>
    </location>
</feature>
<dbReference type="EMBL" id="GL377317">
    <property type="protein sequence ID" value="EFI91558.1"/>
    <property type="molecule type" value="Genomic_DNA"/>
</dbReference>
<feature type="region of interest" description="Disordered" evidence="1">
    <location>
        <begin position="81"/>
        <end position="117"/>
    </location>
</feature>
<keyword evidence="3" id="KW-1185">Reference proteome</keyword>
<name>D8QL74_SCHCM</name>
<dbReference type="VEuPathDB" id="FungiDB:SCHCODRAFT_02123472"/>
<dbReference type="HOGENOM" id="CLU_2086159_0_0_1"/>